<proteinExistence type="predicted"/>
<gene>
    <name evidence="2" type="ORF">RDB_LOCUS165181</name>
</gene>
<dbReference type="CDD" id="cd00130">
    <property type="entry name" value="PAS"/>
    <property type="match status" value="1"/>
</dbReference>
<dbReference type="PROSITE" id="PS50112">
    <property type="entry name" value="PAS"/>
    <property type="match status" value="1"/>
</dbReference>
<reference evidence="2" key="1">
    <citation type="submission" date="2021-01" db="EMBL/GenBank/DDBJ databases">
        <authorList>
            <person name="Kaushik A."/>
        </authorList>
    </citation>
    <scope>NUCLEOTIDE SEQUENCE</scope>
    <source>
        <strain evidence="2">AG3-1AP</strain>
    </source>
</reference>
<evidence type="ECO:0000313" key="2">
    <source>
        <dbReference type="EMBL" id="CAE6536092.1"/>
    </source>
</evidence>
<dbReference type="Proteomes" id="UP000663831">
    <property type="component" value="Unassembled WGS sequence"/>
</dbReference>
<dbReference type="OrthoDB" id="411251at2759"/>
<dbReference type="Gene3D" id="3.30.450.20">
    <property type="entry name" value="PAS domain"/>
    <property type="match status" value="1"/>
</dbReference>
<dbReference type="InterPro" id="IPR035965">
    <property type="entry name" value="PAS-like_dom_sf"/>
</dbReference>
<feature type="domain" description="PAS" evidence="1">
    <location>
        <begin position="1"/>
        <end position="61"/>
    </location>
</feature>
<dbReference type="EMBL" id="CAJMWV010008581">
    <property type="protein sequence ID" value="CAE6536092.1"/>
    <property type="molecule type" value="Genomic_DNA"/>
</dbReference>
<name>A0A8H3HSR4_9AGAM</name>
<comment type="caution">
    <text evidence="2">The sequence shown here is derived from an EMBL/GenBank/DDBJ whole genome shotgun (WGS) entry which is preliminary data.</text>
</comment>
<protein>
    <recommendedName>
        <fullName evidence="1">PAS domain-containing protein</fullName>
    </recommendedName>
</protein>
<evidence type="ECO:0000259" key="1">
    <source>
        <dbReference type="PROSITE" id="PS50112"/>
    </source>
</evidence>
<dbReference type="InterPro" id="IPR000014">
    <property type="entry name" value="PAS"/>
</dbReference>
<dbReference type="AlphaFoldDB" id="A0A8H3HSR4"/>
<evidence type="ECO:0000313" key="3">
    <source>
        <dbReference type="Proteomes" id="UP000663831"/>
    </source>
</evidence>
<sequence>MGSFIFMLRPSTWKFVYVSGSVTDVLGFEEEQILQFRMTDLLPEEEQELVDSTLSAAIRENKAAISVYARLLNSVRMVYVVCQMSISVAGNVIVGSISQASLDTIGHTVRDQSAEEVVVAATELSDHPGMMGYPALNWTGTQFARTVLLLDRFSSDCPITHCTNNAILDNETCVHQGFFRYVAPQDEASVKSFIASLRRAGLEANGLTNGFVYHTFTLCVAGRDLRASSAHSTLNGNNEVRVSAVGSATSDGFILVLKREH</sequence>
<accession>A0A8H3HSR4</accession>
<organism evidence="2 3">
    <name type="scientific">Rhizoctonia solani</name>
    <dbReference type="NCBI Taxonomy" id="456999"/>
    <lineage>
        <taxon>Eukaryota</taxon>
        <taxon>Fungi</taxon>
        <taxon>Dikarya</taxon>
        <taxon>Basidiomycota</taxon>
        <taxon>Agaricomycotina</taxon>
        <taxon>Agaricomycetes</taxon>
        <taxon>Cantharellales</taxon>
        <taxon>Ceratobasidiaceae</taxon>
        <taxon>Rhizoctonia</taxon>
    </lineage>
</organism>
<dbReference type="SUPFAM" id="SSF55785">
    <property type="entry name" value="PYP-like sensor domain (PAS domain)"/>
    <property type="match status" value="1"/>
</dbReference>